<evidence type="ECO:0000313" key="1">
    <source>
        <dbReference type="WBParaSite" id="maker-PairedContig_4740-snap-gene-0.7-mRNA-1"/>
    </source>
</evidence>
<name>A0A1I8ESY5_WUCBA</name>
<sequence>RQSEASSTATAISIETISCLFIIRVRHCVYLLSAFVRMYVYSMSMCISCFSGGIRIRYLSCAYSFLQLVLLAIPEPCFKQYSDNDICSGARYCICGLVPNQ</sequence>
<protein>
    <submittedName>
        <fullName evidence="1">Uncharacterized protein</fullName>
    </submittedName>
</protein>
<reference evidence="1" key="1">
    <citation type="submission" date="2016-11" db="UniProtKB">
        <authorList>
            <consortium name="WormBaseParasite"/>
        </authorList>
    </citation>
    <scope>IDENTIFICATION</scope>
    <source>
        <strain evidence="1">pt0022</strain>
    </source>
</reference>
<dbReference type="WBParaSite" id="maker-PairedContig_4740-snap-gene-0.7-mRNA-1">
    <property type="protein sequence ID" value="maker-PairedContig_4740-snap-gene-0.7-mRNA-1"/>
    <property type="gene ID" value="maker-PairedContig_4740-snap-gene-0.7"/>
</dbReference>
<proteinExistence type="predicted"/>
<dbReference type="AlphaFoldDB" id="A0A1I8ESY5"/>
<organism evidence="1">
    <name type="scientific">Wuchereria bancrofti</name>
    <dbReference type="NCBI Taxonomy" id="6293"/>
    <lineage>
        <taxon>Eukaryota</taxon>
        <taxon>Metazoa</taxon>
        <taxon>Ecdysozoa</taxon>
        <taxon>Nematoda</taxon>
        <taxon>Chromadorea</taxon>
        <taxon>Rhabditida</taxon>
        <taxon>Spirurina</taxon>
        <taxon>Spiruromorpha</taxon>
        <taxon>Filarioidea</taxon>
        <taxon>Onchocercidae</taxon>
        <taxon>Wuchereria</taxon>
    </lineage>
</organism>
<accession>A0A1I8ESY5</accession>